<dbReference type="AlphaFoldDB" id="A0A7Y3T7E8"/>
<keyword evidence="1" id="KW-1133">Transmembrane helix</keyword>
<dbReference type="EMBL" id="PKQI01000003">
    <property type="protein sequence ID" value="NNV22417.1"/>
    <property type="molecule type" value="Genomic_DNA"/>
</dbReference>
<keyword evidence="1" id="KW-0472">Membrane</keyword>
<accession>A0A7Y3T7E8</accession>
<evidence type="ECO:0000313" key="2">
    <source>
        <dbReference type="EMBL" id="NNV22417.1"/>
    </source>
</evidence>
<feature type="transmembrane region" description="Helical" evidence="1">
    <location>
        <begin position="53"/>
        <end position="75"/>
    </location>
</feature>
<reference evidence="2 3" key="1">
    <citation type="submission" date="2018-11" db="EMBL/GenBank/DDBJ databases">
        <title>Genome sequencing and analysis.</title>
        <authorList>
            <person name="Huang Y.-T."/>
        </authorList>
    </citation>
    <scope>NUCLEOTIDE SEQUENCE [LARGE SCALE GENOMIC DNA]</scope>
    <source>
        <strain evidence="2 3">SHIN</strain>
    </source>
</reference>
<proteinExistence type="predicted"/>
<sequence length="83" mass="9330">MTLIKAYGQLGDNYTNIGNDLDGGFMLRLIAQAVLWLSGLIAAVFVAKDEPNFPLWQMTFGLLMLVVLSLAIWWFTNPRTPKK</sequence>
<gene>
    <name evidence="2" type="ORF">EHE22_18555</name>
</gene>
<dbReference type="Proteomes" id="UP000526233">
    <property type="component" value="Unassembled WGS sequence"/>
</dbReference>
<name>A0A7Y3T7E8_9HYPH</name>
<feature type="transmembrane region" description="Helical" evidence="1">
    <location>
        <begin position="25"/>
        <end position="47"/>
    </location>
</feature>
<keyword evidence="1" id="KW-0812">Transmembrane</keyword>
<protein>
    <submittedName>
        <fullName evidence="2">Uncharacterized protein</fullName>
    </submittedName>
</protein>
<organism evidence="2 3">
    <name type="scientific">Brucella pseudogrignonensis</name>
    <dbReference type="NCBI Taxonomy" id="419475"/>
    <lineage>
        <taxon>Bacteria</taxon>
        <taxon>Pseudomonadati</taxon>
        <taxon>Pseudomonadota</taxon>
        <taxon>Alphaproteobacteria</taxon>
        <taxon>Hyphomicrobiales</taxon>
        <taxon>Brucellaceae</taxon>
        <taxon>Brucella/Ochrobactrum group</taxon>
        <taxon>Brucella</taxon>
    </lineage>
</organism>
<evidence type="ECO:0000313" key="3">
    <source>
        <dbReference type="Proteomes" id="UP000526233"/>
    </source>
</evidence>
<dbReference type="RefSeq" id="WP_143853296.1">
    <property type="nucleotide sequence ID" value="NZ_CAXURC020000001.1"/>
</dbReference>
<comment type="caution">
    <text evidence="2">The sequence shown here is derived from an EMBL/GenBank/DDBJ whole genome shotgun (WGS) entry which is preliminary data.</text>
</comment>
<evidence type="ECO:0000256" key="1">
    <source>
        <dbReference type="SAM" id="Phobius"/>
    </source>
</evidence>